<gene>
    <name evidence="1" type="ORF">TMI583_LOCUS49040</name>
</gene>
<organism evidence="1 2">
    <name type="scientific">Didymodactylos carnosus</name>
    <dbReference type="NCBI Taxonomy" id="1234261"/>
    <lineage>
        <taxon>Eukaryota</taxon>
        <taxon>Metazoa</taxon>
        <taxon>Spiralia</taxon>
        <taxon>Gnathifera</taxon>
        <taxon>Rotifera</taxon>
        <taxon>Eurotatoria</taxon>
        <taxon>Bdelloidea</taxon>
        <taxon>Philodinida</taxon>
        <taxon>Philodinidae</taxon>
        <taxon>Didymodactylos</taxon>
    </lineage>
</organism>
<proteinExistence type="predicted"/>
<dbReference type="AlphaFoldDB" id="A0A8S2Y6B5"/>
<dbReference type="Proteomes" id="UP000682733">
    <property type="component" value="Unassembled WGS sequence"/>
</dbReference>
<dbReference type="Gene3D" id="2.60.40.150">
    <property type="entry name" value="C2 domain"/>
    <property type="match status" value="1"/>
</dbReference>
<accession>A0A8S2Y6B5</accession>
<evidence type="ECO:0000313" key="2">
    <source>
        <dbReference type="Proteomes" id="UP000682733"/>
    </source>
</evidence>
<dbReference type="SUPFAM" id="SSF49562">
    <property type="entry name" value="C2 domain (Calcium/lipid-binding domain, CaLB)"/>
    <property type="match status" value="1"/>
</dbReference>
<name>A0A8S2Y6B5_9BILA</name>
<feature type="non-terminal residue" evidence="1">
    <location>
        <position position="1"/>
    </location>
</feature>
<reference evidence="1" key="1">
    <citation type="submission" date="2021-02" db="EMBL/GenBank/DDBJ databases">
        <authorList>
            <person name="Nowell W R."/>
        </authorList>
    </citation>
    <scope>NUCLEOTIDE SEQUENCE</scope>
</reference>
<comment type="caution">
    <text evidence="1">The sequence shown here is derived from an EMBL/GenBank/DDBJ whole genome shotgun (WGS) entry which is preliminary data.</text>
</comment>
<evidence type="ECO:0000313" key="1">
    <source>
        <dbReference type="EMBL" id="CAF4530687.1"/>
    </source>
</evidence>
<sequence length="102" mass="11523">MHKRDLNPGLEPTMGPGEIEFQLSFVGNSKNKEIGTLQVNQISAKNVYYGKHSVDAYIKGVLLPEKIKRKVSILRKGPNPKWEIPLRYEGTAVSHLHEQSLE</sequence>
<protein>
    <submittedName>
        <fullName evidence="1">Uncharacterized protein</fullName>
    </submittedName>
</protein>
<dbReference type="InterPro" id="IPR035892">
    <property type="entry name" value="C2_domain_sf"/>
</dbReference>
<dbReference type="EMBL" id="CAJOBA010104111">
    <property type="protein sequence ID" value="CAF4530687.1"/>
    <property type="molecule type" value="Genomic_DNA"/>
</dbReference>